<evidence type="ECO:0000259" key="3">
    <source>
        <dbReference type="PROSITE" id="PS50887"/>
    </source>
</evidence>
<feature type="domain" description="EAL" evidence="2">
    <location>
        <begin position="372"/>
        <end position="623"/>
    </location>
</feature>
<evidence type="ECO:0000256" key="1">
    <source>
        <dbReference type="SAM" id="Phobius"/>
    </source>
</evidence>
<dbReference type="SMART" id="SM00267">
    <property type="entry name" value="GGDEF"/>
    <property type="match status" value="1"/>
</dbReference>
<keyword evidence="1" id="KW-0812">Transmembrane</keyword>
<evidence type="ECO:0000313" key="5">
    <source>
        <dbReference type="Proteomes" id="UP000186364"/>
    </source>
</evidence>
<evidence type="ECO:0000313" key="4">
    <source>
        <dbReference type="EMBL" id="OLP57885.1"/>
    </source>
</evidence>
<organism evidence="4 5">
    <name type="scientific">Xaviernesmea oryzae</name>
    <dbReference type="NCBI Taxonomy" id="464029"/>
    <lineage>
        <taxon>Bacteria</taxon>
        <taxon>Pseudomonadati</taxon>
        <taxon>Pseudomonadota</taxon>
        <taxon>Alphaproteobacteria</taxon>
        <taxon>Hyphomicrobiales</taxon>
        <taxon>Rhizobiaceae</taxon>
        <taxon>Rhizobium/Agrobacterium group</taxon>
        <taxon>Xaviernesmea</taxon>
    </lineage>
</organism>
<dbReference type="SUPFAM" id="SSF55073">
    <property type="entry name" value="Nucleotide cyclase"/>
    <property type="match status" value="1"/>
</dbReference>
<dbReference type="Gene3D" id="3.30.70.270">
    <property type="match status" value="1"/>
</dbReference>
<dbReference type="InterPro" id="IPR000160">
    <property type="entry name" value="GGDEF_dom"/>
</dbReference>
<dbReference type="PANTHER" id="PTHR44757:SF2">
    <property type="entry name" value="BIOFILM ARCHITECTURE MAINTENANCE PROTEIN MBAA"/>
    <property type="match status" value="1"/>
</dbReference>
<dbReference type="Pfam" id="PF00563">
    <property type="entry name" value="EAL"/>
    <property type="match status" value="1"/>
</dbReference>
<reference evidence="4 5" key="1">
    <citation type="submission" date="2016-09" db="EMBL/GenBank/DDBJ databases">
        <title>Rhizobium sp. nov., a novel species isolated from the rice rhizosphere.</title>
        <authorList>
            <person name="Zhao J."/>
            <person name="Zhang X."/>
        </authorList>
    </citation>
    <scope>NUCLEOTIDE SEQUENCE [LARGE SCALE GENOMIC DNA]</scope>
    <source>
        <strain evidence="4 5">1.7048</strain>
    </source>
</reference>
<proteinExistence type="predicted"/>
<dbReference type="OrthoDB" id="9814202at2"/>
<keyword evidence="1" id="KW-1133">Transmembrane helix</keyword>
<accession>A0A1Q9ARE5</accession>
<sequence>MIVRASSELPGPLRQIRVPLVLITAALAVSAIICSLLAVQYQERIMKASRYNDAFDLSQTAIELLRFQSVVQDFLVSGDARPIDLRLNILKNRSQISAAREDIRDAEHKAFVARLQALLASIPDGFGARPQPDAARAVLQGIAPLISPCLRIASRAHSQSGDIVLENQVHLQYIFAALCIVILALVLFGAVLVAFVSHQNRKLDAVVRLDNLTGLANRLGFNAAVTGAKDDVMGVLLVDVDHFKALNDTLGHDVGDLLLAKLAERLTICAPDATAIARIGGDEFALLYCGRDAEERSRRAADMIIQSMTESVIVDEREIDVSVTIGMCIGSGAAERSMLFNHADLALYRAKSEGRGQYRVFVPSMRDDLLRRQRLMNDLRGAIRRNELFLLFQPIVCTVSGNTSGFEALLRWHHPELDLVPPSEFIDLAEKSGQIEAIGAWVIEQACRAAAQWPEDLFISVNVSARQLTDMSLIAVVTDSIAAHAVNPRRLVIEITESTLIDNDTSALSVLHALKRLGCRIALDDFGTGYASLSYLRRFPFDKLKIDQSFLRQIGDKNSDSAKIVRAIGDLGRQMDLLVVAEGVETQEQLDLVREAGSVLGQGYLFDRPLTLDAARHRVARERGLRQTAVFHSA</sequence>
<dbReference type="CDD" id="cd01949">
    <property type="entry name" value="GGDEF"/>
    <property type="match status" value="1"/>
</dbReference>
<dbReference type="SUPFAM" id="SSF141868">
    <property type="entry name" value="EAL domain-like"/>
    <property type="match status" value="1"/>
</dbReference>
<dbReference type="PANTHER" id="PTHR44757">
    <property type="entry name" value="DIGUANYLATE CYCLASE DGCP"/>
    <property type="match status" value="1"/>
</dbReference>
<keyword evidence="5" id="KW-1185">Reference proteome</keyword>
<dbReference type="PROSITE" id="PS50883">
    <property type="entry name" value="EAL"/>
    <property type="match status" value="1"/>
</dbReference>
<name>A0A1Q9ARE5_9HYPH</name>
<dbReference type="Gene3D" id="3.20.20.450">
    <property type="entry name" value="EAL domain"/>
    <property type="match status" value="1"/>
</dbReference>
<dbReference type="RefSeq" id="WP_075629790.1">
    <property type="nucleotide sequence ID" value="NZ_FOAM01000007.1"/>
</dbReference>
<dbReference type="CDD" id="cd01948">
    <property type="entry name" value="EAL"/>
    <property type="match status" value="1"/>
</dbReference>
<dbReference type="InterPro" id="IPR043128">
    <property type="entry name" value="Rev_trsase/Diguanyl_cyclase"/>
</dbReference>
<keyword evidence="1" id="KW-0472">Membrane</keyword>
<dbReference type="Pfam" id="PF00990">
    <property type="entry name" value="GGDEF"/>
    <property type="match status" value="1"/>
</dbReference>
<protein>
    <submittedName>
        <fullName evidence="4">Uncharacterized protein</fullName>
    </submittedName>
</protein>
<comment type="caution">
    <text evidence="4">The sequence shown here is derived from an EMBL/GenBank/DDBJ whole genome shotgun (WGS) entry which is preliminary data.</text>
</comment>
<gene>
    <name evidence="4" type="ORF">BJF93_13660</name>
</gene>
<dbReference type="InterPro" id="IPR001633">
    <property type="entry name" value="EAL_dom"/>
</dbReference>
<feature type="domain" description="GGDEF" evidence="3">
    <location>
        <begin position="231"/>
        <end position="363"/>
    </location>
</feature>
<feature type="transmembrane region" description="Helical" evidence="1">
    <location>
        <begin position="173"/>
        <end position="196"/>
    </location>
</feature>
<feature type="transmembrane region" description="Helical" evidence="1">
    <location>
        <begin position="20"/>
        <end position="41"/>
    </location>
</feature>
<dbReference type="InterPro" id="IPR052155">
    <property type="entry name" value="Biofilm_reg_signaling"/>
</dbReference>
<dbReference type="Proteomes" id="UP000186364">
    <property type="component" value="Unassembled WGS sequence"/>
</dbReference>
<dbReference type="InterPro" id="IPR035919">
    <property type="entry name" value="EAL_sf"/>
</dbReference>
<dbReference type="SMART" id="SM00052">
    <property type="entry name" value="EAL"/>
    <property type="match status" value="1"/>
</dbReference>
<dbReference type="AlphaFoldDB" id="A0A1Q9ARE5"/>
<dbReference type="NCBIfam" id="TIGR00254">
    <property type="entry name" value="GGDEF"/>
    <property type="match status" value="1"/>
</dbReference>
<dbReference type="InterPro" id="IPR029787">
    <property type="entry name" value="Nucleotide_cyclase"/>
</dbReference>
<dbReference type="PROSITE" id="PS50887">
    <property type="entry name" value="GGDEF"/>
    <property type="match status" value="1"/>
</dbReference>
<evidence type="ECO:0000259" key="2">
    <source>
        <dbReference type="PROSITE" id="PS50883"/>
    </source>
</evidence>
<dbReference type="EMBL" id="MKIP01000059">
    <property type="protein sequence ID" value="OLP57885.1"/>
    <property type="molecule type" value="Genomic_DNA"/>
</dbReference>